<feature type="DNA-binding region" description="H-T-H motif" evidence="4">
    <location>
        <begin position="30"/>
        <end position="49"/>
    </location>
</feature>
<evidence type="ECO:0000313" key="6">
    <source>
        <dbReference type="EMBL" id="CUH76116.1"/>
    </source>
</evidence>
<reference evidence="6 7" key="1">
    <citation type="submission" date="2015-09" db="EMBL/GenBank/DDBJ databases">
        <authorList>
            <consortium name="Swine Surveillance"/>
        </authorList>
    </citation>
    <scope>NUCLEOTIDE SEQUENCE [LARGE SCALE GENOMIC DNA]</scope>
    <source>
        <strain evidence="6 7">CECT 7648</strain>
    </source>
</reference>
<dbReference type="PROSITE" id="PS50977">
    <property type="entry name" value="HTH_TETR_2"/>
    <property type="match status" value="1"/>
</dbReference>
<dbReference type="PANTHER" id="PTHR30055">
    <property type="entry name" value="HTH-TYPE TRANSCRIPTIONAL REGULATOR RUTR"/>
    <property type="match status" value="1"/>
</dbReference>
<dbReference type="EMBL" id="CYSE01000001">
    <property type="protein sequence ID" value="CUH76116.1"/>
    <property type="molecule type" value="Genomic_DNA"/>
</dbReference>
<evidence type="ECO:0000256" key="1">
    <source>
        <dbReference type="ARBA" id="ARBA00023015"/>
    </source>
</evidence>
<dbReference type="Gene3D" id="1.10.10.60">
    <property type="entry name" value="Homeodomain-like"/>
    <property type="match status" value="1"/>
</dbReference>
<dbReference type="GO" id="GO:0003700">
    <property type="term" value="F:DNA-binding transcription factor activity"/>
    <property type="evidence" value="ECO:0007669"/>
    <property type="project" value="TreeGrafter"/>
</dbReference>
<evidence type="ECO:0000259" key="5">
    <source>
        <dbReference type="PROSITE" id="PS50977"/>
    </source>
</evidence>
<gene>
    <name evidence="6" type="ORF">TRN7648_00788</name>
</gene>
<dbReference type="Proteomes" id="UP000054935">
    <property type="component" value="Unassembled WGS sequence"/>
</dbReference>
<dbReference type="InterPro" id="IPR001647">
    <property type="entry name" value="HTH_TetR"/>
</dbReference>
<organism evidence="6 7">
    <name type="scientific">Tropicibacter naphthalenivorans</name>
    <dbReference type="NCBI Taxonomy" id="441103"/>
    <lineage>
        <taxon>Bacteria</taxon>
        <taxon>Pseudomonadati</taxon>
        <taxon>Pseudomonadota</taxon>
        <taxon>Alphaproteobacteria</taxon>
        <taxon>Rhodobacterales</taxon>
        <taxon>Roseobacteraceae</taxon>
        <taxon>Tropicibacter</taxon>
    </lineage>
</organism>
<dbReference type="Gene3D" id="1.10.357.10">
    <property type="entry name" value="Tetracycline Repressor, domain 2"/>
    <property type="match status" value="1"/>
</dbReference>
<proteinExistence type="predicted"/>
<name>A0A0P1G391_9RHOB</name>
<protein>
    <submittedName>
        <fullName evidence="6">Transcriptional repressor BetI</fullName>
    </submittedName>
</protein>
<dbReference type="SUPFAM" id="SSF46689">
    <property type="entry name" value="Homeodomain-like"/>
    <property type="match status" value="1"/>
</dbReference>
<dbReference type="AlphaFoldDB" id="A0A0P1G391"/>
<dbReference type="GO" id="GO:0000976">
    <property type="term" value="F:transcription cis-regulatory region binding"/>
    <property type="evidence" value="ECO:0007669"/>
    <property type="project" value="TreeGrafter"/>
</dbReference>
<evidence type="ECO:0000256" key="3">
    <source>
        <dbReference type="ARBA" id="ARBA00023163"/>
    </source>
</evidence>
<keyword evidence="3" id="KW-0804">Transcription</keyword>
<accession>A0A0P1G391</accession>
<keyword evidence="7" id="KW-1185">Reference proteome</keyword>
<dbReference type="Pfam" id="PF00440">
    <property type="entry name" value="TetR_N"/>
    <property type="match status" value="1"/>
</dbReference>
<evidence type="ECO:0000256" key="4">
    <source>
        <dbReference type="PROSITE-ProRule" id="PRU00335"/>
    </source>
</evidence>
<feature type="domain" description="HTH tetR-type" evidence="5">
    <location>
        <begin position="7"/>
        <end position="67"/>
    </location>
</feature>
<dbReference type="InterPro" id="IPR009057">
    <property type="entry name" value="Homeodomain-like_sf"/>
</dbReference>
<dbReference type="InterPro" id="IPR050109">
    <property type="entry name" value="HTH-type_TetR-like_transc_reg"/>
</dbReference>
<keyword evidence="2 4" id="KW-0238">DNA-binding</keyword>
<sequence>MGPDAKEARAAQIADAAYEILSDKGFGGLSMLAVAKRAKASNETLYRWYGDKTGLFRALIQRNAGLVEERLDAGGYADLTELGEALLAMLLSPRAVALNRAAAADASDQLGAALAQEGRGRVFPKVASEVGRLAPGVSVDLWFGLLVGDWQIRCATGAMPLPDEAARRVRAVSAADLAERLAE</sequence>
<dbReference type="PRINTS" id="PR00455">
    <property type="entry name" value="HTHTETR"/>
</dbReference>
<dbReference type="PANTHER" id="PTHR30055:SF234">
    <property type="entry name" value="HTH-TYPE TRANSCRIPTIONAL REGULATOR BETI"/>
    <property type="match status" value="1"/>
</dbReference>
<dbReference type="STRING" id="441103.TRN7648_00788"/>
<dbReference type="RefSeq" id="WP_058246299.1">
    <property type="nucleotide sequence ID" value="NZ_CYSE01000001.1"/>
</dbReference>
<dbReference type="OrthoDB" id="7914379at2"/>
<evidence type="ECO:0000256" key="2">
    <source>
        <dbReference type="ARBA" id="ARBA00023125"/>
    </source>
</evidence>
<evidence type="ECO:0000313" key="7">
    <source>
        <dbReference type="Proteomes" id="UP000054935"/>
    </source>
</evidence>
<keyword evidence="1" id="KW-0805">Transcription regulation</keyword>